<sequence length="188" mass="20962">MEADGASQGEQLLDAARRNNVDLLETVFKELEEDPAKIADVVNHSKDPFGNTALHLSCRYGSWEVLDKILDQEGGIEIDPHNIIDGDTPLHAAVKYAQDEPEHGLFIVQNLIEVGADPRARNNHNERPIDLIHSDELDDLVDLLQGAELVTDNAGEMTKEEEEEEENIVDDDDDDETDDKDIDAPKEN</sequence>
<accession>A0A8H2VJ45</accession>
<dbReference type="SUPFAM" id="SSF48403">
    <property type="entry name" value="Ankyrin repeat"/>
    <property type="match status" value="1"/>
</dbReference>
<dbReference type="AlphaFoldDB" id="A0A8H2VJ45"/>
<evidence type="ECO:0000256" key="4">
    <source>
        <dbReference type="SAM" id="MobiDB-lite"/>
    </source>
</evidence>
<organism evidence="5 6">
    <name type="scientific">Maudiozyma barnettii</name>
    <dbReference type="NCBI Taxonomy" id="61262"/>
    <lineage>
        <taxon>Eukaryota</taxon>
        <taxon>Fungi</taxon>
        <taxon>Dikarya</taxon>
        <taxon>Ascomycota</taxon>
        <taxon>Saccharomycotina</taxon>
        <taxon>Saccharomycetes</taxon>
        <taxon>Saccharomycetales</taxon>
        <taxon>Saccharomycetaceae</taxon>
        <taxon>Maudiozyma</taxon>
    </lineage>
</organism>
<keyword evidence="1" id="KW-0677">Repeat</keyword>
<comment type="caution">
    <text evidence="5">The sequence shown here is derived from an EMBL/GenBank/DDBJ whole genome shotgun (WGS) entry which is preliminary data.</text>
</comment>
<dbReference type="PANTHER" id="PTHR24180:SF53">
    <property type="entry name" value="ANKYRIN REPEAT-CONTAINING PROTEIN C105.02C"/>
    <property type="match status" value="1"/>
</dbReference>
<dbReference type="PROSITE" id="PS50088">
    <property type="entry name" value="ANK_REPEAT"/>
    <property type="match status" value="1"/>
</dbReference>
<dbReference type="PANTHER" id="PTHR24180">
    <property type="entry name" value="CYCLIN-DEPENDENT KINASE INHIBITOR 2C-RELATED"/>
    <property type="match status" value="1"/>
</dbReference>
<name>A0A8H2VJ45_9SACH</name>
<dbReference type="Proteomes" id="UP000644660">
    <property type="component" value="Unassembled WGS sequence"/>
</dbReference>
<dbReference type="Gene3D" id="1.25.40.20">
    <property type="entry name" value="Ankyrin repeat-containing domain"/>
    <property type="match status" value="1"/>
</dbReference>
<gene>
    <name evidence="5" type="ORF">KABA2_08S06182</name>
</gene>
<dbReference type="InterPro" id="IPR002110">
    <property type="entry name" value="Ankyrin_rpt"/>
</dbReference>
<evidence type="ECO:0000313" key="5">
    <source>
        <dbReference type="EMBL" id="CAB4256229.1"/>
    </source>
</evidence>
<keyword evidence="2 3" id="KW-0040">ANK repeat</keyword>
<feature type="repeat" description="ANK" evidence="3">
    <location>
        <begin position="85"/>
        <end position="123"/>
    </location>
</feature>
<dbReference type="InterPro" id="IPR051637">
    <property type="entry name" value="Ank_repeat_dom-contain_49"/>
</dbReference>
<dbReference type="RefSeq" id="XP_041408073.1">
    <property type="nucleotide sequence ID" value="XM_041552139.1"/>
</dbReference>
<dbReference type="EMBL" id="CAEFZW010000008">
    <property type="protein sequence ID" value="CAB4256229.1"/>
    <property type="molecule type" value="Genomic_DNA"/>
</dbReference>
<evidence type="ECO:0000256" key="2">
    <source>
        <dbReference type="ARBA" id="ARBA00023043"/>
    </source>
</evidence>
<dbReference type="OrthoDB" id="9995210at2759"/>
<feature type="compositionally biased region" description="Acidic residues" evidence="4">
    <location>
        <begin position="159"/>
        <end position="181"/>
    </location>
</feature>
<evidence type="ECO:0000256" key="1">
    <source>
        <dbReference type="ARBA" id="ARBA00022737"/>
    </source>
</evidence>
<evidence type="ECO:0008006" key="7">
    <source>
        <dbReference type="Google" id="ProtNLM"/>
    </source>
</evidence>
<dbReference type="InterPro" id="IPR036770">
    <property type="entry name" value="Ankyrin_rpt-contain_sf"/>
</dbReference>
<evidence type="ECO:0000313" key="6">
    <source>
        <dbReference type="Proteomes" id="UP000644660"/>
    </source>
</evidence>
<dbReference type="GeneID" id="64859301"/>
<reference evidence="5 6" key="1">
    <citation type="submission" date="2020-05" db="EMBL/GenBank/DDBJ databases">
        <authorList>
            <person name="Casaregola S."/>
            <person name="Devillers H."/>
            <person name="Grondin C."/>
        </authorList>
    </citation>
    <scope>NUCLEOTIDE SEQUENCE [LARGE SCALE GENOMIC DNA]</scope>
    <source>
        <strain evidence="5 6">CLIB 1767</strain>
    </source>
</reference>
<protein>
    <recommendedName>
        <fullName evidence="7">Ankyrin repeat-containing protein</fullName>
    </recommendedName>
</protein>
<dbReference type="SMART" id="SM00248">
    <property type="entry name" value="ANK"/>
    <property type="match status" value="2"/>
</dbReference>
<proteinExistence type="predicted"/>
<dbReference type="PRINTS" id="PR01415">
    <property type="entry name" value="ANKYRIN"/>
</dbReference>
<dbReference type="Pfam" id="PF12796">
    <property type="entry name" value="Ank_2"/>
    <property type="match status" value="1"/>
</dbReference>
<evidence type="ECO:0000256" key="3">
    <source>
        <dbReference type="PROSITE-ProRule" id="PRU00023"/>
    </source>
</evidence>
<keyword evidence="6" id="KW-1185">Reference proteome</keyword>
<feature type="region of interest" description="Disordered" evidence="4">
    <location>
        <begin position="151"/>
        <end position="188"/>
    </location>
</feature>
<dbReference type="PROSITE" id="PS50297">
    <property type="entry name" value="ANK_REP_REGION"/>
    <property type="match status" value="1"/>
</dbReference>